<comment type="subunit">
    <text evidence="4 6">Homodimer.</text>
</comment>
<feature type="modified residue" description="N6-(pyridoxal phosphate)lysine" evidence="4">
    <location>
        <position position="234"/>
    </location>
</feature>
<name>A0A430B1F6_9ENTE</name>
<dbReference type="Proteomes" id="UP000288028">
    <property type="component" value="Unassembled WGS sequence"/>
</dbReference>
<organism evidence="7 8">
    <name type="scientific">Vagococcus carniphilus</name>
    <dbReference type="NCBI Taxonomy" id="218144"/>
    <lineage>
        <taxon>Bacteria</taxon>
        <taxon>Bacillati</taxon>
        <taxon>Bacillota</taxon>
        <taxon>Bacilli</taxon>
        <taxon>Lactobacillales</taxon>
        <taxon>Enterococcaceae</taxon>
        <taxon>Vagococcus</taxon>
    </lineage>
</organism>
<dbReference type="InterPro" id="IPR015424">
    <property type="entry name" value="PyrdxlP-dep_Trfase"/>
</dbReference>
<keyword evidence="1 4" id="KW-0662">Pyridine nucleotide biosynthesis</keyword>
<dbReference type="UniPathway" id="UPA00253">
    <property type="reaction ID" value="UER00329"/>
</dbReference>
<evidence type="ECO:0000256" key="5">
    <source>
        <dbReference type="NCBIfam" id="TIGR01814"/>
    </source>
</evidence>
<feature type="binding site" evidence="4">
    <location>
        <position position="100"/>
    </location>
    <ligand>
        <name>pyridoxal 5'-phosphate</name>
        <dbReference type="ChEBI" id="CHEBI:597326"/>
    </ligand>
</feature>
<dbReference type="Pfam" id="PF22580">
    <property type="entry name" value="KYNU_C"/>
    <property type="match status" value="1"/>
</dbReference>
<dbReference type="GO" id="GO:0009435">
    <property type="term" value="P:NAD+ biosynthetic process"/>
    <property type="evidence" value="ECO:0007669"/>
    <property type="project" value="UniProtKB-UniRule"/>
</dbReference>
<dbReference type="HAMAP" id="MF_01970">
    <property type="entry name" value="Kynureninase"/>
    <property type="match status" value="1"/>
</dbReference>
<proteinExistence type="inferred from homology"/>
<comment type="caution">
    <text evidence="7">The sequence shown here is derived from an EMBL/GenBank/DDBJ whole genome shotgun (WGS) entry which is preliminary data.</text>
</comment>
<dbReference type="EMBL" id="NGKB01000007">
    <property type="protein sequence ID" value="RSU14129.1"/>
    <property type="molecule type" value="Genomic_DNA"/>
</dbReference>
<dbReference type="GO" id="GO:0030429">
    <property type="term" value="F:kynureninase activity"/>
    <property type="evidence" value="ECO:0007669"/>
    <property type="project" value="UniProtKB-UniRule"/>
</dbReference>
<feature type="binding site" evidence="4">
    <location>
        <begin position="127"/>
        <end position="130"/>
    </location>
    <ligand>
        <name>pyridoxal 5'-phosphate</name>
        <dbReference type="ChEBI" id="CHEBI:597326"/>
    </ligand>
</feature>
<comment type="similarity">
    <text evidence="4 6">Belongs to the kynureninase family.</text>
</comment>
<dbReference type="EC" id="3.7.1.3" evidence="4 5"/>
<dbReference type="RefSeq" id="WP_126793884.1">
    <property type="nucleotide sequence ID" value="NZ_CP060720.1"/>
</dbReference>
<dbReference type="InterPro" id="IPR010111">
    <property type="entry name" value="Kynureninase"/>
</dbReference>
<dbReference type="InterPro" id="IPR015422">
    <property type="entry name" value="PyrdxlP-dep_Trfase_small"/>
</dbReference>
<accession>A0A430B1F6</accession>
<comment type="catalytic activity">
    <reaction evidence="4 6">
        <text>L-kynurenine + H2O = anthranilate + L-alanine + H(+)</text>
        <dbReference type="Rhea" id="RHEA:16813"/>
        <dbReference type="ChEBI" id="CHEBI:15377"/>
        <dbReference type="ChEBI" id="CHEBI:15378"/>
        <dbReference type="ChEBI" id="CHEBI:16567"/>
        <dbReference type="ChEBI" id="CHEBI:57959"/>
        <dbReference type="ChEBI" id="CHEBI:57972"/>
        <dbReference type="EC" id="3.7.1.3"/>
    </reaction>
</comment>
<evidence type="ECO:0000313" key="7">
    <source>
        <dbReference type="EMBL" id="RSU14129.1"/>
    </source>
</evidence>
<evidence type="ECO:0000256" key="2">
    <source>
        <dbReference type="ARBA" id="ARBA00022801"/>
    </source>
</evidence>
<evidence type="ECO:0000256" key="3">
    <source>
        <dbReference type="ARBA" id="ARBA00022898"/>
    </source>
</evidence>
<comment type="cofactor">
    <cofactor evidence="4 6">
        <name>pyridoxal 5'-phosphate</name>
        <dbReference type="ChEBI" id="CHEBI:597326"/>
    </cofactor>
</comment>
<feature type="binding site" evidence="4">
    <location>
        <position position="208"/>
    </location>
    <ligand>
        <name>pyridoxal 5'-phosphate</name>
        <dbReference type="ChEBI" id="CHEBI:597326"/>
    </ligand>
</feature>
<dbReference type="AlphaFoldDB" id="A0A430B1F6"/>
<comment type="caution">
    <text evidence="4">Lacks conserved residue(s) required for the propagation of feature annotation.</text>
</comment>
<comment type="pathway">
    <text evidence="4 6">Cofactor biosynthesis; NAD(+) biosynthesis; quinolinate from L-kynurenine: step 2/3.</text>
</comment>
<comment type="catalytic activity">
    <reaction evidence="6">
        <text>3-hydroxy-L-kynurenine + H2O = 3-hydroxyanthranilate + L-alanine + H(+)</text>
        <dbReference type="Rhea" id="RHEA:25143"/>
        <dbReference type="ChEBI" id="CHEBI:15377"/>
        <dbReference type="ChEBI" id="CHEBI:15378"/>
        <dbReference type="ChEBI" id="CHEBI:36559"/>
        <dbReference type="ChEBI" id="CHEBI:57972"/>
        <dbReference type="ChEBI" id="CHEBI:58125"/>
        <dbReference type="EC" id="3.7.1.3"/>
    </reaction>
</comment>
<dbReference type="GO" id="GO:0030170">
    <property type="term" value="F:pyridoxal phosphate binding"/>
    <property type="evidence" value="ECO:0007669"/>
    <property type="project" value="UniProtKB-UniRule"/>
</dbReference>
<evidence type="ECO:0000256" key="4">
    <source>
        <dbReference type="HAMAP-Rule" id="MF_01970"/>
    </source>
</evidence>
<dbReference type="PANTHER" id="PTHR14084:SF0">
    <property type="entry name" value="KYNURENINASE"/>
    <property type="match status" value="1"/>
</dbReference>
<dbReference type="Gene3D" id="3.40.640.10">
    <property type="entry name" value="Type I PLP-dependent aspartate aminotransferase-like (Major domain)"/>
    <property type="match status" value="1"/>
</dbReference>
<keyword evidence="3 4" id="KW-0663">Pyridoxal phosphate</keyword>
<keyword evidence="2 4" id="KW-0378">Hydrolase</keyword>
<dbReference type="GeneID" id="95580287"/>
<reference evidence="7 8" key="1">
    <citation type="submission" date="2017-05" db="EMBL/GenBank/DDBJ databases">
        <title>Vagococcus spp. assemblies.</title>
        <authorList>
            <person name="Gulvik C.A."/>
        </authorList>
    </citation>
    <scope>NUCLEOTIDE SEQUENCE [LARGE SCALE GENOMIC DNA]</scope>
    <source>
        <strain evidence="7 8">SS1714</strain>
    </source>
</reference>
<dbReference type="UniPathway" id="UPA00334">
    <property type="reaction ID" value="UER00455"/>
</dbReference>
<dbReference type="SUPFAM" id="SSF53383">
    <property type="entry name" value="PLP-dependent transferases"/>
    <property type="match status" value="1"/>
</dbReference>
<feature type="binding site" evidence="4">
    <location>
        <position position="233"/>
    </location>
    <ligand>
        <name>pyridoxal 5'-phosphate</name>
        <dbReference type="ChEBI" id="CHEBI:597326"/>
    </ligand>
</feature>
<gene>
    <name evidence="4" type="primary">kynU</name>
    <name evidence="7" type="ORF">CBF28_08225</name>
</gene>
<feature type="binding site" evidence="4">
    <location>
        <position position="262"/>
    </location>
    <ligand>
        <name>pyridoxal 5'-phosphate</name>
        <dbReference type="ChEBI" id="CHEBI:597326"/>
    </ligand>
</feature>
<dbReference type="PIRSF" id="PIRSF038800">
    <property type="entry name" value="KYNU"/>
    <property type="match status" value="1"/>
</dbReference>
<dbReference type="NCBIfam" id="TIGR01814">
    <property type="entry name" value="kynureninase"/>
    <property type="match status" value="1"/>
</dbReference>
<dbReference type="InterPro" id="IPR015421">
    <property type="entry name" value="PyrdxlP-dep_Trfase_major"/>
</dbReference>
<dbReference type="Gene3D" id="3.90.1150.10">
    <property type="entry name" value="Aspartate Aminotransferase, domain 1"/>
    <property type="match status" value="1"/>
</dbReference>
<feature type="binding site" evidence="4">
    <location>
        <position position="211"/>
    </location>
    <ligand>
        <name>pyridoxal 5'-phosphate</name>
        <dbReference type="ChEBI" id="CHEBI:597326"/>
    </ligand>
</feature>
<evidence type="ECO:0000256" key="6">
    <source>
        <dbReference type="PIRNR" id="PIRNR038800"/>
    </source>
</evidence>
<evidence type="ECO:0000313" key="8">
    <source>
        <dbReference type="Proteomes" id="UP000288028"/>
    </source>
</evidence>
<keyword evidence="8" id="KW-1185">Reference proteome</keyword>
<comment type="pathway">
    <text evidence="4 6">Amino-acid degradation; L-kynurenine degradation; L-alanine and anthranilate from L-kynurenine: step 1/1.</text>
</comment>
<dbReference type="GO" id="GO:0043420">
    <property type="term" value="P:anthranilate metabolic process"/>
    <property type="evidence" value="ECO:0007669"/>
    <property type="project" value="TreeGrafter"/>
</dbReference>
<dbReference type="GO" id="GO:0005737">
    <property type="term" value="C:cytoplasm"/>
    <property type="evidence" value="ECO:0007669"/>
    <property type="project" value="UniProtKB-UniRule"/>
</dbReference>
<dbReference type="PANTHER" id="PTHR14084">
    <property type="entry name" value="KYNURENINASE"/>
    <property type="match status" value="1"/>
</dbReference>
<protein>
    <recommendedName>
        <fullName evidence="4 5">Kynureninase</fullName>
        <ecNumber evidence="4 5">3.7.1.3</ecNumber>
    </recommendedName>
    <alternativeName>
        <fullName evidence="4">L-kynurenine hydrolase</fullName>
    </alternativeName>
</protein>
<feature type="binding site" evidence="4">
    <location>
        <position position="99"/>
    </location>
    <ligand>
        <name>pyridoxal 5'-phosphate</name>
        <dbReference type="ChEBI" id="CHEBI:597326"/>
    </ligand>
</feature>
<comment type="function">
    <text evidence="4 6">Catalyzes the cleavage of L-kynurenine (L-Kyn) and L-3-hydroxykynurenine (L-3OHKyn) into anthranilic acid (AA) and 3-hydroxyanthranilic acid (3-OHAA), respectively.</text>
</comment>
<evidence type="ECO:0000256" key="1">
    <source>
        <dbReference type="ARBA" id="ARBA00022642"/>
    </source>
</evidence>
<dbReference type="OrthoDB" id="9812626at2"/>
<sequence length="423" mass="48198">MERNYELGIAFANKKDQQDELYSVRENFYIKEDEIYMDGNSLGLASKPAEKELLNMMEEWKEKAIGLWDGYFHFGLELGALMAPLVNAGENEIVVTGSTTSNIHSAISTFYHPTKERYKILVDDINFPTDRYAVDSQVRLKGYEPEDAVKVVKSRDGRYINEDDVIEAMTDDVCVILLPTVLYRSAQIVDMKKITKAAHEKGIYIGWDLCHAIGAVQFDFQDVDPDFAIWCTYKYLNGGPGAVAGLYINKKHFDKLPGIAGWWGNRDDTQFALKHAFEHQKDASGWQVGSLSMFSMAPLKGSLELYHQVGMEKIREKSLDLTAYLMFLIDERLAKYGFSVGNPREDDKRGGHVCLEHDEAYRICQSLRQNGVVPDFREPNVIRLAPIAFYTSFAEVHKVVDIIEDIYVTKKYEEFSKTRGLVV</sequence>
<dbReference type="GO" id="GO:0097053">
    <property type="term" value="P:L-kynurenine catabolic process"/>
    <property type="evidence" value="ECO:0007669"/>
    <property type="project" value="UniProtKB-UniRule"/>
</dbReference>
<dbReference type="GO" id="GO:0019441">
    <property type="term" value="P:L-tryptophan catabolic process to kynurenine"/>
    <property type="evidence" value="ECO:0007669"/>
    <property type="project" value="TreeGrafter"/>
</dbReference>
<dbReference type="GO" id="GO:0019805">
    <property type="term" value="P:quinolinate biosynthetic process"/>
    <property type="evidence" value="ECO:0007669"/>
    <property type="project" value="UniProtKB-UniRule"/>
</dbReference>